<dbReference type="GO" id="GO:0015297">
    <property type="term" value="F:antiporter activity"/>
    <property type="evidence" value="ECO:0007669"/>
    <property type="project" value="UniProtKB-KW"/>
</dbReference>
<evidence type="ECO:0000256" key="7">
    <source>
        <dbReference type="ARBA" id="ARBA00022781"/>
    </source>
</evidence>
<feature type="transmembrane region" description="Helical" evidence="13">
    <location>
        <begin position="337"/>
        <end position="358"/>
    </location>
</feature>
<evidence type="ECO:0000256" key="2">
    <source>
        <dbReference type="ARBA" id="ARBA00004141"/>
    </source>
</evidence>
<dbReference type="Pfam" id="PF07690">
    <property type="entry name" value="MFS_1"/>
    <property type="match status" value="2"/>
</dbReference>
<evidence type="ECO:0000256" key="4">
    <source>
        <dbReference type="ARBA" id="ARBA00022449"/>
    </source>
</evidence>
<dbReference type="GO" id="GO:1902600">
    <property type="term" value="P:proton transmembrane transport"/>
    <property type="evidence" value="ECO:0007669"/>
    <property type="project" value="UniProtKB-KW"/>
</dbReference>
<dbReference type="KEGG" id="lant:TUM19329_13530"/>
<keyword evidence="4" id="KW-0050">Antiport</keyword>
<dbReference type="GO" id="GO:0046677">
    <property type="term" value="P:response to antibiotic"/>
    <property type="evidence" value="ECO:0007669"/>
    <property type="project" value="UniProtKB-KW"/>
</dbReference>
<evidence type="ECO:0000256" key="8">
    <source>
        <dbReference type="ARBA" id="ARBA00022989"/>
    </source>
</evidence>
<keyword evidence="11" id="KW-0046">Antibiotic resistance</keyword>
<comment type="subcellular location">
    <subcellularLocation>
        <location evidence="2">Membrane</location>
        <topology evidence="2">Multi-pass membrane protein</topology>
    </subcellularLocation>
</comment>
<dbReference type="InterPro" id="IPR020846">
    <property type="entry name" value="MFS_dom"/>
</dbReference>
<evidence type="ECO:0000256" key="12">
    <source>
        <dbReference type="ARBA" id="ARBA00040630"/>
    </source>
</evidence>
<dbReference type="AlphaFoldDB" id="A0A6F8T4P3"/>
<dbReference type="PROSITE" id="PS50850">
    <property type="entry name" value="MFS"/>
    <property type="match status" value="1"/>
</dbReference>
<proteinExistence type="inferred from homology"/>
<keyword evidence="9" id="KW-0406">Ion transport</keyword>
<feature type="transmembrane region" description="Helical" evidence="13">
    <location>
        <begin position="245"/>
        <end position="263"/>
    </location>
</feature>
<comment type="similarity">
    <text evidence="3">Belongs to the major facilitator superfamily. TCR/Tet family.</text>
</comment>
<evidence type="ECO:0000259" key="14">
    <source>
        <dbReference type="PROSITE" id="PS50850"/>
    </source>
</evidence>
<protein>
    <recommendedName>
        <fullName evidence="12">Tetracycline resistance protein</fullName>
    </recommendedName>
</protein>
<feature type="domain" description="Major facilitator superfamily (MFS) profile" evidence="14">
    <location>
        <begin position="5"/>
        <end position="388"/>
    </location>
</feature>
<keyword evidence="16" id="KW-1185">Reference proteome</keyword>
<keyword evidence="6 13" id="KW-0812">Transmembrane</keyword>
<feature type="transmembrane region" description="Helical" evidence="13">
    <location>
        <begin position="7"/>
        <end position="28"/>
    </location>
</feature>
<comment type="function">
    <text evidence="1">Resistance to tetracycline by an active tetracycline efflux. This is an energy-dependent process that decreases the accumulation of the antibiotic in whole cells. This protein functions as a metal-tetracycline/H(+) antiporter.</text>
</comment>
<keyword evidence="5" id="KW-1003">Cell membrane</keyword>
<reference evidence="15" key="1">
    <citation type="journal article" date="2020" name="Microbiol. Resour. Announc.">
        <title>Complete Genome Sequence of Novel Psychrotolerant Legionella Strain TUM19329, Isolated from Antarctic Lake Sediment.</title>
        <authorList>
            <person name="Shimada S."/>
            <person name="Nakai R."/>
            <person name="Aoki K."/>
            <person name="Shimoeda N."/>
            <person name="Ohno G."/>
            <person name="Miyazaki Y."/>
            <person name="Kudoh S."/>
            <person name="Imura S."/>
            <person name="Watanabe K."/>
            <person name="Ishii Y."/>
            <person name="Tateda K."/>
        </authorList>
    </citation>
    <scope>NUCLEOTIDE SEQUENCE [LARGE SCALE GENOMIC DNA]</scope>
    <source>
        <strain evidence="15">TUM19329</strain>
    </source>
</reference>
<feature type="transmembrane region" description="Helical" evidence="13">
    <location>
        <begin position="209"/>
        <end position="229"/>
    </location>
</feature>
<keyword evidence="8 13" id="KW-1133">Transmembrane helix</keyword>
<keyword evidence="4" id="KW-0813">Transport</keyword>
<dbReference type="PANTHER" id="PTHR23501:SF188">
    <property type="entry name" value="TETRACYCLINE RESISTANCE PROTEIN"/>
    <property type="match status" value="1"/>
</dbReference>
<dbReference type="EMBL" id="AP022839">
    <property type="protein sequence ID" value="BCA94992.1"/>
    <property type="molecule type" value="Genomic_DNA"/>
</dbReference>
<organism evidence="15 16">
    <name type="scientific">Legionella antarctica</name>
    <dbReference type="NCBI Taxonomy" id="2708020"/>
    <lineage>
        <taxon>Bacteria</taxon>
        <taxon>Pseudomonadati</taxon>
        <taxon>Pseudomonadota</taxon>
        <taxon>Gammaproteobacteria</taxon>
        <taxon>Legionellales</taxon>
        <taxon>Legionellaceae</taxon>
        <taxon>Legionella</taxon>
    </lineage>
</organism>
<gene>
    <name evidence="15" type="ORF">TUM19329_13530</name>
</gene>
<sequence>MPFFNVFWLLSYISIASFSAAIITPALPEIQHQYALPQGQVEWVVSAFLVGYVFGQLIYGPLANRFGRIIALRTGLVINLIGILICFSAFFLRSYPILIMGRFINALGAASGLACTFMLINEWLPAEQRRAAMAYTILSFTLGIGLAVIIGGVITQYSHWENCFILLLGHGLLMLYGTKIFDETLTTPEAINLGSIINDYRSVLTSGSLVVYSLVVGLCSAIGYCYSAAGPQIVMECFHLSPAEYGYWNLINMVGMLVGGLLAKELLQRYGADKVVFLGLSGTASGLMCMIWMVYSGNDSVLWFFTSTLLMYLFSGLLFAGGSYIASNAVDDKASSAAMMSFINMISATLAVIAMGYISSSPLYAFIGVLGGFWLLVFVVLFVHKALTINIRGVKVDL</sequence>
<evidence type="ECO:0000313" key="15">
    <source>
        <dbReference type="EMBL" id="BCA94992.1"/>
    </source>
</evidence>
<dbReference type="Proteomes" id="UP000502894">
    <property type="component" value="Chromosome"/>
</dbReference>
<keyword evidence="7" id="KW-0375">Hydrogen ion transport</keyword>
<dbReference type="GO" id="GO:0005886">
    <property type="term" value="C:plasma membrane"/>
    <property type="evidence" value="ECO:0007669"/>
    <property type="project" value="TreeGrafter"/>
</dbReference>
<feature type="transmembrane region" description="Helical" evidence="13">
    <location>
        <begin position="132"/>
        <end position="153"/>
    </location>
</feature>
<dbReference type="InterPro" id="IPR036259">
    <property type="entry name" value="MFS_trans_sf"/>
</dbReference>
<feature type="transmembrane region" description="Helical" evidence="13">
    <location>
        <begin position="40"/>
        <end position="59"/>
    </location>
</feature>
<name>A0A6F8T4P3_9GAMM</name>
<evidence type="ECO:0000256" key="1">
    <source>
        <dbReference type="ARBA" id="ARBA00003279"/>
    </source>
</evidence>
<dbReference type="PANTHER" id="PTHR23501">
    <property type="entry name" value="MAJOR FACILITATOR SUPERFAMILY"/>
    <property type="match status" value="1"/>
</dbReference>
<accession>A0A6F8T4P3</accession>
<evidence type="ECO:0000256" key="11">
    <source>
        <dbReference type="ARBA" id="ARBA00023251"/>
    </source>
</evidence>
<dbReference type="RefSeq" id="WP_173236705.1">
    <property type="nucleotide sequence ID" value="NZ_AP022839.1"/>
</dbReference>
<evidence type="ECO:0000256" key="5">
    <source>
        <dbReference type="ARBA" id="ARBA00022475"/>
    </source>
</evidence>
<feature type="transmembrane region" description="Helical" evidence="13">
    <location>
        <begin position="97"/>
        <end position="120"/>
    </location>
</feature>
<dbReference type="SUPFAM" id="SSF103473">
    <property type="entry name" value="MFS general substrate transporter"/>
    <property type="match status" value="1"/>
</dbReference>
<feature type="transmembrane region" description="Helical" evidence="13">
    <location>
        <begin position="71"/>
        <end position="91"/>
    </location>
</feature>
<dbReference type="Gene3D" id="1.20.1720.10">
    <property type="entry name" value="Multidrug resistance protein D"/>
    <property type="match status" value="1"/>
</dbReference>
<evidence type="ECO:0000256" key="9">
    <source>
        <dbReference type="ARBA" id="ARBA00023065"/>
    </source>
</evidence>
<feature type="transmembrane region" description="Helical" evidence="13">
    <location>
        <begin position="159"/>
        <end position="176"/>
    </location>
</feature>
<evidence type="ECO:0000256" key="13">
    <source>
        <dbReference type="SAM" id="Phobius"/>
    </source>
</evidence>
<feature type="transmembrane region" description="Helical" evidence="13">
    <location>
        <begin position="275"/>
        <end position="295"/>
    </location>
</feature>
<evidence type="ECO:0000256" key="6">
    <source>
        <dbReference type="ARBA" id="ARBA00022692"/>
    </source>
</evidence>
<evidence type="ECO:0000256" key="10">
    <source>
        <dbReference type="ARBA" id="ARBA00023136"/>
    </source>
</evidence>
<feature type="transmembrane region" description="Helical" evidence="13">
    <location>
        <begin position="364"/>
        <end position="383"/>
    </location>
</feature>
<evidence type="ECO:0000313" key="16">
    <source>
        <dbReference type="Proteomes" id="UP000502894"/>
    </source>
</evidence>
<dbReference type="InterPro" id="IPR011701">
    <property type="entry name" value="MFS"/>
</dbReference>
<keyword evidence="10 13" id="KW-0472">Membrane</keyword>
<evidence type="ECO:0000256" key="3">
    <source>
        <dbReference type="ARBA" id="ARBA00007520"/>
    </source>
</evidence>
<feature type="transmembrane region" description="Helical" evidence="13">
    <location>
        <begin position="301"/>
        <end position="325"/>
    </location>
</feature>